<dbReference type="PANTHER" id="PTHR43498:SF1">
    <property type="entry name" value="COB--COM HETERODISULFIDE REDUCTASE IRON-SULFUR SUBUNIT A"/>
    <property type="match status" value="1"/>
</dbReference>
<dbReference type="AlphaFoldDB" id="A0A4U7JFM7"/>
<proteinExistence type="predicted"/>
<dbReference type="InterPro" id="IPR036188">
    <property type="entry name" value="FAD/NAD-bd_sf"/>
</dbReference>
<dbReference type="GO" id="GO:0016491">
    <property type="term" value="F:oxidoreductase activity"/>
    <property type="evidence" value="ECO:0007669"/>
    <property type="project" value="UniProtKB-KW"/>
</dbReference>
<accession>A0A4U7JFM7</accession>
<dbReference type="Gene3D" id="3.50.50.60">
    <property type="entry name" value="FAD/NAD(P)-binding domain"/>
    <property type="match status" value="1"/>
</dbReference>
<evidence type="ECO:0000256" key="4">
    <source>
        <dbReference type="ARBA" id="ARBA00023004"/>
    </source>
</evidence>
<keyword evidence="2" id="KW-0479">Metal-binding</keyword>
<protein>
    <submittedName>
        <fullName evidence="6">FAD-dependent oxidoreductase</fullName>
    </submittedName>
</protein>
<dbReference type="Pfam" id="PF12831">
    <property type="entry name" value="FAD_oxidored"/>
    <property type="match status" value="1"/>
</dbReference>
<name>A0A4U7JFM7_9FIRM</name>
<organism evidence="6 7">
    <name type="scientific">Ruminiclostridium herbifermentans</name>
    <dbReference type="NCBI Taxonomy" id="2488810"/>
    <lineage>
        <taxon>Bacteria</taxon>
        <taxon>Bacillati</taxon>
        <taxon>Bacillota</taxon>
        <taxon>Clostridia</taxon>
        <taxon>Eubacteriales</taxon>
        <taxon>Oscillospiraceae</taxon>
        <taxon>Ruminiclostridium</taxon>
    </lineage>
</organism>
<dbReference type="SUPFAM" id="SSF51905">
    <property type="entry name" value="FAD/NAD(P)-binding domain"/>
    <property type="match status" value="1"/>
</dbReference>
<keyword evidence="7" id="KW-1185">Reference proteome</keyword>
<dbReference type="GO" id="GO:0051539">
    <property type="term" value="F:4 iron, 4 sulfur cluster binding"/>
    <property type="evidence" value="ECO:0007669"/>
    <property type="project" value="UniProtKB-KW"/>
</dbReference>
<dbReference type="KEGG" id="rher:EHE19_002990"/>
<keyword evidence="3" id="KW-0560">Oxidoreductase</keyword>
<evidence type="ECO:0000256" key="3">
    <source>
        <dbReference type="ARBA" id="ARBA00023002"/>
    </source>
</evidence>
<sequence length="623" mass="69573">MNKQSLPKSKRKKRIDLLIRLSIVMVIAIAIFIFAIKPMVNKDAYFNVNYDTFDNLGNVIGDNNYNIAVIGDGLDGISAAIGAARVGAKTVLICPEKGLGDEIRKNYNVNWANDITPNGINVSADIFKEIRHNAEEGYNIEKFIEAIKKMVSDEKNITVLYEAKLTNAVYENGNVLSADFKVGQEYKTIKAERFIDATTDGELLKKCNVPYSTGYGDIGKESLYPPVTLSFIVSGVDYAALEETINKQGVYINRILESYKTSDKNISIAGLNISDQGDSRVIVQSVTVKNVNLSDAKELEEAYLKASKECTNLYEFLKLNFEEFKNSSDMKIANEFYKPSAYHFKGIYSLTLTDVLIGKRFSDRISAASRPVTLTLEDGNGYILCNPKTFYIPLRSLIPVGLNNVLMTGDKASYSPLVQMAVNSNSSLSGMGFSAGVVAAYSISKNMGISQIGEEQNMDVQLEIERTLRKLGVYMSDVKEEFTSLTDNWSFPYIEKLNNLGLLSAGITNDFRLEKDTKSEDLAYIILNGVPRVSESVYNYDFDVKVRQYITSEPLTKELFAKILLDLNGHGDLNSNYYQEACKQGLIDETLQQKLKSKDVLQFPEVYYAAAQYIEKKTGKTIR</sequence>
<evidence type="ECO:0000313" key="7">
    <source>
        <dbReference type="Proteomes" id="UP000306409"/>
    </source>
</evidence>
<keyword evidence="4" id="KW-0408">Iron</keyword>
<evidence type="ECO:0000313" key="6">
    <source>
        <dbReference type="EMBL" id="QNU67506.1"/>
    </source>
</evidence>
<evidence type="ECO:0000256" key="1">
    <source>
        <dbReference type="ARBA" id="ARBA00022485"/>
    </source>
</evidence>
<dbReference type="RefSeq" id="WP_137697547.1">
    <property type="nucleotide sequence ID" value="NZ_CP061336.1"/>
</dbReference>
<keyword evidence="1" id="KW-0004">4Fe-4S</keyword>
<evidence type="ECO:0000256" key="5">
    <source>
        <dbReference type="ARBA" id="ARBA00023014"/>
    </source>
</evidence>
<dbReference type="PANTHER" id="PTHR43498">
    <property type="entry name" value="FERREDOXIN:COB-COM HETERODISULFIDE REDUCTASE SUBUNIT A"/>
    <property type="match status" value="1"/>
</dbReference>
<gene>
    <name evidence="6" type="ORF">EHE19_002990</name>
</gene>
<evidence type="ECO:0000256" key="2">
    <source>
        <dbReference type="ARBA" id="ARBA00022723"/>
    </source>
</evidence>
<dbReference type="Proteomes" id="UP000306409">
    <property type="component" value="Chromosome"/>
</dbReference>
<keyword evidence="5" id="KW-0411">Iron-sulfur</keyword>
<reference evidence="6 7" key="1">
    <citation type="submission" date="2020-09" db="EMBL/GenBank/DDBJ databases">
        <title>Characterization and genome sequencing of Ruminiclostridium sp. nov. MA18.</title>
        <authorList>
            <person name="Rettenmaier R."/>
            <person name="Kowollik M.-L."/>
            <person name="Liebl W."/>
            <person name="Zverlov V."/>
        </authorList>
    </citation>
    <scope>NUCLEOTIDE SEQUENCE [LARGE SCALE GENOMIC DNA]</scope>
    <source>
        <strain evidence="6 7">MA18</strain>
    </source>
</reference>
<dbReference type="InterPro" id="IPR039650">
    <property type="entry name" value="HdrA-like"/>
</dbReference>
<dbReference type="OrthoDB" id="9759982at2"/>
<dbReference type="GO" id="GO:0046872">
    <property type="term" value="F:metal ion binding"/>
    <property type="evidence" value="ECO:0007669"/>
    <property type="project" value="UniProtKB-KW"/>
</dbReference>
<dbReference type="EMBL" id="CP061336">
    <property type="protein sequence ID" value="QNU67506.1"/>
    <property type="molecule type" value="Genomic_DNA"/>
</dbReference>